<feature type="domain" description="MYND-type" evidence="7">
    <location>
        <begin position="14"/>
        <end position="55"/>
    </location>
</feature>
<dbReference type="SUPFAM" id="SSF57850">
    <property type="entry name" value="RING/U-box"/>
    <property type="match status" value="1"/>
</dbReference>
<feature type="non-terminal residue" evidence="8">
    <location>
        <position position="1051"/>
    </location>
</feature>
<dbReference type="SUPFAM" id="SSF81901">
    <property type="entry name" value="HCP-like"/>
    <property type="match status" value="2"/>
</dbReference>
<protein>
    <recommendedName>
        <fullName evidence="7">MYND-type domain-containing protein</fullName>
    </recommendedName>
</protein>
<dbReference type="PANTHER" id="PTHR11102:SF160">
    <property type="entry name" value="ERAD-ASSOCIATED E3 UBIQUITIN-PROTEIN LIGASE COMPONENT HRD3"/>
    <property type="match status" value="1"/>
</dbReference>
<dbReference type="InterPro" id="IPR011990">
    <property type="entry name" value="TPR-like_helical_dom_sf"/>
</dbReference>
<keyword evidence="3" id="KW-0862">Zinc</keyword>
<dbReference type="Pfam" id="PF01753">
    <property type="entry name" value="zf-MYND"/>
    <property type="match status" value="2"/>
</dbReference>
<dbReference type="SMART" id="SM00671">
    <property type="entry name" value="SEL1"/>
    <property type="match status" value="5"/>
</dbReference>
<feature type="compositionally biased region" description="Basic and acidic residues" evidence="6">
    <location>
        <begin position="595"/>
        <end position="607"/>
    </location>
</feature>
<evidence type="ECO:0000259" key="7">
    <source>
        <dbReference type="PROSITE" id="PS50865"/>
    </source>
</evidence>
<comment type="similarity">
    <text evidence="4">Belongs to the sel-1 family.</text>
</comment>
<evidence type="ECO:0000256" key="5">
    <source>
        <dbReference type="PROSITE-ProRule" id="PRU00134"/>
    </source>
</evidence>
<dbReference type="Gene3D" id="1.25.40.10">
    <property type="entry name" value="Tetratricopeptide repeat domain"/>
    <property type="match status" value="2"/>
</dbReference>
<evidence type="ECO:0000313" key="9">
    <source>
        <dbReference type="Proteomes" id="UP000266841"/>
    </source>
</evidence>
<evidence type="ECO:0000256" key="1">
    <source>
        <dbReference type="ARBA" id="ARBA00022723"/>
    </source>
</evidence>
<evidence type="ECO:0000256" key="6">
    <source>
        <dbReference type="SAM" id="MobiDB-lite"/>
    </source>
</evidence>
<dbReference type="PANTHER" id="PTHR11102">
    <property type="entry name" value="SEL-1-LIKE PROTEIN"/>
    <property type="match status" value="1"/>
</dbReference>
<dbReference type="SUPFAM" id="SSF144232">
    <property type="entry name" value="HIT/MYND zinc finger-like"/>
    <property type="match status" value="2"/>
</dbReference>
<dbReference type="EMBL" id="AGNL01035636">
    <property type="protein sequence ID" value="EJK54574.1"/>
    <property type="molecule type" value="Genomic_DNA"/>
</dbReference>
<feature type="domain" description="MYND-type" evidence="7">
    <location>
        <begin position="696"/>
        <end position="737"/>
    </location>
</feature>
<gene>
    <name evidence="8" type="ORF">THAOC_25784</name>
</gene>
<comment type="caution">
    <text evidence="8">The sequence shown here is derived from an EMBL/GenBank/DDBJ whole genome shotgun (WGS) entry which is preliminary data.</text>
</comment>
<keyword evidence="1" id="KW-0479">Metal-binding</keyword>
<evidence type="ECO:0000313" key="8">
    <source>
        <dbReference type="EMBL" id="EJK54574.1"/>
    </source>
</evidence>
<dbReference type="AlphaFoldDB" id="K0RQE5"/>
<organism evidence="8 9">
    <name type="scientific">Thalassiosira oceanica</name>
    <name type="common">Marine diatom</name>
    <dbReference type="NCBI Taxonomy" id="159749"/>
    <lineage>
        <taxon>Eukaryota</taxon>
        <taxon>Sar</taxon>
        <taxon>Stramenopiles</taxon>
        <taxon>Ochrophyta</taxon>
        <taxon>Bacillariophyta</taxon>
        <taxon>Coscinodiscophyceae</taxon>
        <taxon>Thalassiosirophycidae</taxon>
        <taxon>Thalassiosirales</taxon>
        <taxon>Thalassiosiraceae</taxon>
        <taxon>Thalassiosira</taxon>
    </lineage>
</organism>
<evidence type="ECO:0000256" key="2">
    <source>
        <dbReference type="ARBA" id="ARBA00022771"/>
    </source>
</evidence>
<dbReference type="Pfam" id="PF08238">
    <property type="entry name" value="Sel1"/>
    <property type="match status" value="5"/>
</dbReference>
<keyword evidence="9" id="KW-1185">Reference proteome</keyword>
<dbReference type="PROSITE" id="PS01360">
    <property type="entry name" value="ZF_MYND_1"/>
    <property type="match status" value="1"/>
</dbReference>
<feature type="compositionally biased region" description="Basic and acidic residues" evidence="6">
    <location>
        <begin position="553"/>
        <end position="579"/>
    </location>
</feature>
<evidence type="ECO:0000256" key="4">
    <source>
        <dbReference type="ARBA" id="ARBA00038101"/>
    </source>
</evidence>
<accession>K0RQE5</accession>
<feature type="compositionally biased region" description="Low complexity" evidence="6">
    <location>
        <begin position="635"/>
        <end position="646"/>
    </location>
</feature>
<dbReference type="PROSITE" id="PS50865">
    <property type="entry name" value="ZF_MYND_2"/>
    <property type="match status" value="2"/>
</dbReference>
<dbReference type="InterPro" id="IPR006597">
    <property type="entry name" value="Sel1-like"/>
</dbReference>
<name>K0RQE5_THAOC</name>
<dbReference type="InterPro" id="IPR002893">
    <property type="entry name" value="Znf_MYND"/>
</dbReference>
<keyword evidence="2 5" id="KW-0863">Zinc-finger</keyword>
<dbReference type="Gene3D" id="6.10.140.2220">
    <property type="match status" value="2"/>
</dbReference>
<feature type="region of interest" description="Disordered" evidence="6">
    <location>
        <begin position="527"/>
        <end position="646"/>
    </location>
</feature>
<reference evidence="8 9" key="1">
    <citation type="journal article" date="2012" name="Genome Biol.">
        <title>Genome and low-iron response of an oceanic diatom adapted to chronic iron limitation.</title>
        <authorList>
            <person name="Lommer M."/>
            <person name="Specht M."/>
            <person name="Roy A.S."/>
            <person name="Kraemer L."/>
            <person name="Andreson R."/>
            <person name="Gutowska M.A."/>
            <person name="Wolf J."/>
            <person name="Bergner S.V."/>
            <person name="Schilhabel M.B."/>
            <person name="Klostermeier U.C."/>
            <person name="Beiko R.G."/>
            <person name="Rosenstiel P."/>
            <person name="Hippler M."/>
            <person name="Laroche J."/>
        </authorList>
    </citation>
    <scope>NUCLEOTIDE SEQUENCE [LARGE SCALE GENOMIC DNA]</scope>
    <source>
        <strain evidence="8 9">CCMP1005</strain>
    </source>
</reference>
<dbReference type="InterPro" id="IPR050767">
    <property type="entry name" value="Sel1_AlgK"/>
</dbReference>
<proteinExistence type="inferred from homology"/>
<dbReference type="Proteomes" id="UP000266841">
    <property type="component" value="Unassembled WGS sequence"/>
</dbReference>
<dbReference type="OrthoDB" id="337575at2759"/>
<sequence>MSCVPVANNDCESCANCGKHGSDIVKLKNCTACRLVKYCGVDCQKAHRKQHKKACKQRAAELKDEELYSQGHERPEGDFCPICTLPIPLLMDEHSVFNVCCMKRICVGCHVTALKRGMKGCPFCRRPLSKNEADVLVLLQARVVKKDQEAINFLGERYGHGGKLGLQKDLKKAVALWTEAAELGSLKALYNLGVAYDLGEGVQQDMAKAAELYTKAAMQGHVASRNNLGGCEFKMGNYDRAVRHLLIAAKVGSVMSLESIKRMFMEGVATKEQYAEALRGYRDAAEEMKSHDRDEAKRFGSSLFTGICWYRCLFDQDLEAAHVPACVVDLHHPAVLPAETLLHNPQTPPVLVNCQGPIIEVEQQTGHFLLPLKRLPALPVVMGRTIGQGRRPRRGVAETTAGVVGAAVHIAGPPPRRSRGQQLLASLPRALEWIERPLTIAAARRAPPESVGNRPDDPELDVFRLAVLRRPPIVPYGEHPVVPPGPHRVRALGEAVPGRPEVECRTAADARRGVDVEGVELQGAAQPLELDEQLHPRLPLTPRQGPPLVVRRLRQEDPRRRGCRAEFPARRAEGTEIPRGESPAPARRRAGQRAEQAEHPKDLKQPPEDPSLIRVKIDEHPPATIELDPTTVRETGASTSSASRRSMPWSETRHVIYRWKGLYVISTTVHSNNMIRHPHLSMSCCVPVAKNDGESCANCGKLGSDTVKLKNCTACRLVKYCGVDCQKAHRKQHKKVCRQRAAELKDAQLYSQGHERPEGDFCPICTLPIPLPMEEHSGLNVCCMKRICDGCDLAAQKRGMLDCAFCRTPIPDNDADKLAMIRARVAKKDPEAINYLGEQHFFGELGLQKDMQKAVELYTTAAAELGSARALFNLGTAYRKGYGVQQDMAKGVEFYTKAAMQGHAECRYNLGCFEEHIMENHDRALRHFLISAKMGCDDSVEKIKKFFMDGVATRDQYAEALKGYQDAVEEMKSHDRDEAKRHAAMQGHVTSRHACHEWQKSSENFLISAKMGSKDSLQGIKIAFMEGVATKEQYAEALGGYRDATEEMKSY</sequence>
<dbReference type="GO" id="GO:0008270">
    <property type="term" value="F:zinc ion binding"/>
    <property type="evidence" value="ECO:0007669"/>
    <property type="project" value="UniProtKB-KW"/>
</dbReference>
<evidence type="ECO:0000256" key="3">
    <source>
        <dbReference type="ARBA" id="ARBA00022833"/>
    </source>
</evidence>